<gene>
    <name evidence="1" type="ORF">NCTC503_01459</name>
</gene>
<evidence type="ECO:0000313" key="2">
    <source>
        <dbReference type="Proteomes" id="UP000308489"/>
    </source>
</evidence>
<dbReference type="KEGG" id="hhw:NCTC503_01459"/>
<dbReference type="Pfam" id="PF20458">
    <property type="entry name" value="DUF6711"/>
    <property type="match status" value="1"/>
</dbReference>
<dbReference type="OrthoDB" id="1767129at2"/>
<dbReference type="RefSeq" id="WP_138210114.1">
    <property type="nucleotide sequence ID" value="NZ_CBCRUQ010000014.1"/>
</dbReference>
<reference evidence="1 2" key="1">
    <citation type="submission" date="2019-05" db="EMBL/GenBank/DDBJ databases">
        <authorList>
            <consortium name="Pathogen Informatics"/>
        </authorList>
    </citation>
    <scope>NUCLEOTIDE SEQUENCE [LARGE SCALE GENOMIC DNA]</scope>
    <source>
        <strain evidence="1 2">NCTC503</strain>
    </source>
</reference>
<proteinExistence type="predicted"/>
<evidence type="ECO:0000313" key="1">
    <source>
        <dbReference type="EMBL" id="VTQ89692.1"/>
    </source>
</evidence>
<organism evidence="1 2">
    <name type="scientific">Hathewaya histolytica</name>
    <name type="common">Clostridium histolyticum</name>
    <dbReference type="NCBI Taxonomy" id="1498"/>
    <lineage>
        <taxon>Bacteria</taxon>
        <taxon>Bacillati</taxon>
        <taxon>Bacillota</taxon>
        <taxon>Clostridia</taxon>
        <taxon>Eubacteriales</taxon>
        <taxon>Clostridiaceae</taxon>
        <taxon>Hathewaya</taxon>
    </lineage>
</organism>
<dbReference type="InterPro" id="IPR046557">
    <property type="entry name" value="DUF6711"/>
</dbReference>
<sequence>MLKINGLTIVAPKSFKVSINDLDGETTRNARGDLIRDRIAVKRKLECEWGPLKDNEISNLLKVVTSVYFSVEYPDPVEGKRLSKTFYVGDRSAPMYFVKDGVPLWQGLSMNFIEK</sequence>
<dbReference type="Proteomes" id="UP000308489">
    <property type="component" value="Chromosome 1"/>
</dbReference>
<protein>
    <submittedName>
        <fullName evidence="1">Lj965 prophage protein</fullName>
    </submittedName>
</protein>
<dbReference type="AlphaFoldDB" id="A0A4U9RD70"/>
<keyword evidence="2" id="KW-1185">Reference proteome</keyword>
<name>A0A4U9RD70_HATHI</name>
<dbReference type="EMBL" id="LR590481">
    <property type="protein sequence ID" value="VTQ89692.1"/>
    <property type="molecule type" value="Genomic_DNA"/>
</dbReference>
<accession>A0A4U9RD70</accession>